<comment type="caution">
    <text evidence="1">The sequence shown here is derived from an EMBL/GenBank/DDBJ whole genome shotgun (WGS) entry which is preliminary data.</text>
</comment>
<accession>A0ABP7GR53</accession>
<protein>
    <submittedName>
        <fullName evidence="1">AAA family ATPase</fullName>
    </submittedName>
</protein>
<dbReference type="InterPro" id="IPR027417">
    <property type="entry name" value="P-loop_NTPase"/>
</dbReference>
<gene>
    <name evidence="1" type="ORF">GCM10022240_22980</name>
</gene>
<evidence type="ECO:0000313" key="1">
    <source>
        <dbReference type="EMBL" id="GAA3770065.1"/>
    </source>
</evidence>
<proteinExistence type="predicted"/>
<dbReference type="CDD" id="cd02019">
    <property type="entry name" value="NK"/>
    <property type="match status" value="1"/>
</dbReference>
<reference evidence="2" key="1">
    <citation type="journal article" date="2019" name="Int. J. Syst. Evol. Microbiol.">
        <title>The Global Catalogue of Microorganisms (GCM) 10K type strain sequencing project: providing services to taxonomists for standard genome sequencing and annotation.</title>
        <authorList>
            <consortium name="The Broad Institute Genomics Platform"/>
            <consortium name="The Broad Institute Genome Sequencing Center for Infectious Disease"/>
            <person name="Wu L."/>
            <person name="Ma J."/>
        </authorList>
    </citation>
    <scope>NUCLEOTIDE SEQUENCE [LARGE SCALE GENOMIC DNA]</scope>
    <source>
        <strain evidence="2">JCM 16950</strain>
    </source>
</reference>
<organism evidence="1 2">
    <name type="scientific">Microbacterium kribbense</name>
    <dbReference type="NCBI Taxonomy" id="433645"/>
    <lineage>
        <taxon>Bacteria</taxon>
        <taxon>Bacillati</taxon>
        <taxon>Actinomycetota</taxon>
        <taxon>Actinomycetes</taxon>
        <taxon>Micrococcales</taxon>
        <taxon>Microbacteriaceae</taxon>
        <taxon>Microbacterium</taxon>
    </lineage>
</organism>
<dbReference type="EMBL" id="BAABAF010000008">
    <property type="protein sequence ID" value="GAA3770065.1"/>
    <property type="molecule type" value="Genomic_DNA"/>
</dbReference>
<dbReference type="Gene3D" id="3.40.50.300">
    <property type="entry name" value="P-loop containing nucleotide triphosphate hydrolases"/>
    <property type="match status" value="1"/>
</dbReference>
<dbReference type="Proteomes" id="UP001500540">
    <property type="component" value="Unassembled WGS sequence"/>
</dbReference>
<dbReference type="NCBIfam" id="NF005115">
    <property type="entry name" value="PRK06547.1"/>
    <property type="match status" value="1"/>
</dbReference>
<name>A0ABP7GR53_9MICO</name>
<evidence type="ECO:0000313" key="2">
    <source>
        <dbReference type="Proteomes" id="UP001500540"/>
    </source>
</evidence>
<keyword evidence="2" id="KW-1185">Reference proteome</keyword>
<sequence length="160" mass="17989">MVLIDGRSGAGKSSLARLLVAQWPPRHAQLVALDALYPGWDGMDAGVDIVRDGILIPRAGGRAGTWRRWDWDAGEPADAHAVDFSRPLVIEGAGLLRPDTAPLGRVRVWLDSPERSRRHRALERDGEAYRPHWQRWAQQEQHHLDRDDPLHLADLVFPVP</sequence>
<dbReference type="SUPFAM" id="SSF52540">
    <property type="entry name" value="P-loop containing nucleoside triphosphate hydrolases"/>
    <property type="match status" value="1"/>
</dbReference>